<feature type="domain" description="Phosphotyrosine protein phosphatase I" evidence="6">
    <location>
        <begin position="4"/>
        <end position="135"/>
    </location>
</feature>
<keyword evidence="4" id="KW-1015">Disulfide bond</keyword>
<proteinExistence type="predicted"/>
<dbReference type="RefSeq" id="WP_135371934.1">
    <property type="nucleotide sequence ID" value="NZ_RKLY01000008.1"/>
</dbReference>
<dbReference type="SMART" id="SM00226">
    <property type="entry name" value="LMWPc"/>
    <property type="match status" value="1"/>
</dbReference>
<dbReference type="AlphaFoldDB" id="A0A4Z0JLY6"/>
<keyword evidence="3 7" id="KW-0560">Oxidoreductase</keyword>
<evidence type="ECO:0000259" key="6">
    <source>
        <dbReference type="SMART" id="SM00226"/>
    </source>
</evidence>
<dbReference type="Gene3D" id="3.40.50.2300">
    <property type="match status" value="1"/>
</dbReference>
<accession>A0A4Z0JLY6</accession>
<keyword evidence="8" id="KW-1185">Reference proteome</keyword>
<sequence length="140" mass="15838">MSNYSIYFLCSGNSCRSQIAEGYAKKYLPNWNIQSAGIRADGVNPRAIKIMAEDGIDISKQTSKIIDNDFMKNATVVVTLCGEARDKCIIPQSSRWLHWPIHDPAISTGSEEEIMADFRDARNDIKEHIKKLAEYVQKNQ</sequence>
<dbReference type="EMBL" id="RKLY01000008">
    <property type="protein sequence ID" value="TGD23966.1"/>
    <property type="molecule type" value="Genomic_DNA"/>
</dbReference>
<evidence type="ECO:0000313" key="7">
    <source>
        <dbReference type="EMBL" id="TGD23966.1"/>
    </source>
</evidence>
<evidence type="ECO:0000256" key="3">
    <source>
        <dbReference type="ARBA" id="ARBA00023002"/>
    </source>
</evidence>
<evidence type="ECO:0000256" key="2">
    <source>
        <dbReference type="ARBA" id="ARBA00022849"/>
    </source>
</evidence>
<evidence type="ECO:0000256" key="1">
    <source>
        <dbReference type="ARBA" id="ARBA00022490"/>
    </source>
</evidence>
<dbReference type="EC" id="1.20.4.4" evidence="7"/>
<reference evidence="7 8" key="1">
    <citation type="submission" date="2018-10" db="EMBL/GenBank/DDBJ databases">
        <title>Lactobacillus sp. R7 and Lactobacillus sp. R19 isolated from fermented mustard green product of Taiwan.</title>
        <authorList>
            <person name="Lin S.-T."/>
        </authorList>
    </citation>
    <scope>NUCLEOTIDE SEQUENCE [LARGE SCALE GENOMIC DNA]</scope>
    <source>
        <strain evidence="7 8">BCRC 81127</strain>
    </source>
</reference>
<keyword evidence="5" id="KW-0676">Redox-active center</keyword>
<evidence type="ECO:0000313" key="8">
    <source>
        <dbReference type="Proteomes" id="UP000298021"/>
    </source>
</evidence>
<comment type="caution">
    <text evidence="7">The sequence shown here is derived from an EMBL/GenBank/DDBJ whole genome shotgun (WGS) entry which is preliminary data.</text>
</comment>
<dbReference type="NCBIfam" id="TIGR02691">
    <property type="entry name" value="arsC_pI258_fam"/>
    <property type="match status" value="1"/>
</dbReference>
<dbReference type="InterPro" id="IPR023485">
    <property type="entry name" value="Ptyr_pPase"/>
</dbReference>
<dbReference type="GO" id="GO:0030612">
    <property type="term" value="F:arsenate reductase (thioredoxin) activity"/>
    <property type="evidence" value="ECO:0007669"/>
    <property type="project" value="UniProtKB-EC"/>
</dbReference>
<gene>
    <name evidence="7" type="primary">arsC</name>
    <name evidence="7" type="ORF">EGT49_04530</name>
</gene>
<name>A0A4Z0JLY6_9LACO</name>
<dbReference type="OrthoDB" id="9784339at2"/>
<dbReference type="Proteomes" id="UP000298021">
    <property type="component" value="Unassembled WGS sequence"/>
</dbReference>
<dbReference type="InterPro" id="IPR036196">
    <property type="entry name" value="Ptyr_pPase_sf"/>
</dbReference>
<evidence type="ECO:0000256" key="4">
    <source>
        <dbReference type="ARBA" id="ARBA00023157"/>
    </source>
</evidence>
<dbReference type="PANTHER" id="PTHR43428:SF1">
    <property type="entry name" value="ARSENATE REDUCTASE"/>
    <property type="match status" value="1"/>
</dbReference>
<dbReference type="PANTHER" id="PTHR43428">
    <property type="entry name" value="ARSENATE REDUCTASE"/>
    <property type="match status" value="1"/>
</dbReference>
<evidence type="ECO:0000256" key="5">
    <source>
        <dbReference type="ARBA" id="ARBA00023284"/>
    </source>
</evidence>
<dbReference type="SUPFAM" id="SSF52788">
    <property type="entry name" value="Phosphotyrosine protein phosphatases I"/>
    <property type="match status" value="1"/>
</dbReference>
<dbReference type="GO" id="GO:0046685">
    <property type="term" value="P:response to arsenic-containing substance"/>
    <property type="evidence" value="ECO:0007669"/>
    <property type="project" value="UniProtKB-KW"/>
</dbReference>
<dbReference type="Pfam" id="PF01451">
    <property type="entry name" value="LMWPc"/>
    <property type="match status" value="1"/>
</dbReference>
<keyword evidence="1" id="KW-0963">Cytoplasm</keyword>
<dbReference type="InterPro" id="IPR014064">
    <property type="entry name" value="Arsenate_reductase_ArsC"/>
</dbReference>
<dbReference type="CDD" id="cd16345">
    <property type="entry name" value="LMWP_ArsC"/>
    <property type="match status" value="1"/>
</dbReference>
<protein>
    <submittedName>
        <fullName evidence="7">Arsenate reductase (Thioredoxin)</fullName>
        <ecNumber evidence="7">1.20.4.4</ecNumber>
    </submittedName>
</protein>
<keyword evidence="2" id="KW-0059">Arsenical resistance</keyword>
<dbReference type="GO" id="GO:0004725">
    <property type="term" value="F:protein tyrosine phosphatase activity"/>
    <property type="evidence" value="ECO:0007669"/>
    <property type="project" value="InterPro"/>
</dbReference>
<organism evidence="7 8">
    <name type="scientific">Companilactobacillus suantsaicola</name>
    <dbReference type="NCBI Taxonomy" id="2487723"/>
    <lineage>
        <taxon>Bacteria</taxon>
        <taxon>Bacillati</taxon>
        <taxon>Bacillota</taxon>
        <taxon>Bacilli</taxon>
        <taxon>Lactobacillales</taxon>
        <taxon>Lactobacillaceae</taxon>
        <taxon>Companilactobacillus</taxon>
    </lineage>
</organism>